<dbReference type="Gene3D" id="3.30.980.10">
    <property type="entry name" value="Threonyl-trna Synthetase, Chain A, domain 2"/>
    <property type="match status" value="1"/>
</dbReference>
<dbReference type="InterPro" id="IPR002318">
    <property type="entry name" value="Ala-tRNA-lgiase_IIc"/>
</dbReference>
<dbReference type="Gene3D" id="3.30.930.10">
    <property type="entry name" value="Bira Bifunctional Protein, Domain 2"/>
    <property type="match status" value="1"/>
</dbReference>
<organism evidence="17">
    <name type="scientific">candidate division WOR-3 bacterium</name>
    <dbReference type="NCBI Taxonomy" id="2052148"/>
    <lineage>
        <taxon>Bacteria</taxon>
        <taxon>Bacteria division WOR-3</taxon>
    </lineage>
</organism>
<protein>
    <recommendedName>
        <fullName evidence="4 14">Alanine--tRNA ligase</fullName>
        <ecNumber evidence="3 14">6.1.1.7</ecNumber>
    </recommendedName>
</protein>
<dbReference type="FunFam" id="3.30.980.10:FF:000004">
    <property type="entry name" value="Alanine--tRNA ligase, cytoplasmic"/>
    <property type="match status" value="1"/>
</dbReference>
<reference evidence="17" key="1">
    <citation type="journal article" date="2020" name="mSystems">
        <title>Genome- and Community-Level Interaction Insights into Carbon Utilization and Element Cycling Functions of Hydrothermarchaeota in Hydrothermal Sediment.</title>
        <authorList>
            <person name="Zhou Z."/>
            <person name="Liu Y."/>
            <person name="Xu W."/>
            <person name="Pan J."/>
            <person name="Luo Z.H."/>
            <person name="Li M."/>
        </authorList>
    </citation>
    <scope>NUCLEOTIDE SEQUENCE [LARGE SCALE GENOMIC DNA]</scope>
    <source>
        <strain evidence="17">HyVt-102</strain>
    </source>
</reference>
<dbReference type="GO" id="GO:0000049">
    <property type="term" value="F:tRNA binding"/>
    <property type="evidence" value="ECO:0007669"/>
    <property type="project" value="UniProtKB-KW"/>
</dbReference>
<dbReference type="GO" id="GO:0004813">
    <property type="term" value="F:alanine-tRNA ligase activity"/>
    <property type="evidence" value="ECO:0007669"/>
    <property type="project" value="UniProtKB-UniRule"/>
</dbReference>
<evidence type="ECO:0000256" key="7">
    <source>
        <dbReference type="ARBA" id="ARBA00022723"/>
    </source>
</evidence>
<dbReference type="InterPro" id="IPR018164">
    <property type="entry name" value="Ala-tRNA-synth_IIc_N"/>
</dbReference>
<dbReference type="GO" id="GO:0046872">
    <property type="term" value="F:metal ion binding"/>
    <property type="evidence" value="ECO:0007669"/>
    <property type="project" value="UniProtKB-KW"/>
</dbReference>
<evidence type="ECO:0000256" key="15">
    <source>
        <dbReference type="SAM" id="Coils"/>
    </source>
</evidence>
<dbReference type="InterPro" id="IPR045864">
    <property type="entry name" value="aa-tRNA-synth_II/BPL/LPL"/>
</dbReference>
<dbReference type="GO" id="GO:0005829">
    <property type="term" value="C:cytosol"/>
    <property type="evidence" value="ECO:0007669"/>
    <property type="project" value="TreeGrafter"/>
</dbReference>
<evidence type="ECO:0000256" key="10">
    <source>
        <dbReference type="ARBA" id="ARBA00022840"/>
    </source>
</evidence>
<dbReference type="SUPFAM" id="SSF50447">
    <property type="entry name" value="Translation proteins"/>
    <property type="match status" value="1"/>
</dbReference>
<evidence type="ECO:0000256" key="13">
    <source>
        <dbReference type="ARBA" id="ARBA00023146"/>
    </source>
</evidence>
<evidence type="ECO:0000256" key="5">
    <source>
        <dbReference type="ARBA" id="ARBA00022555"/>
    </source>
</evidence>
<dbReference type="GO" id="GO:0005524">
    <property type="term" value="F:ATP binding"/>
    <property type="evidence" value="ECO:0007669"/>
    <property type="project" value="UniProtKB-KW"/>
</dbReference>
<evidence type="ECO:0000259" key="16">
    <source>
        <dbReference type="PROSITE" id="PS50860"/>
    </source>
</evidence>
<dbReference type="NCBIfam" id="TIGR00344">
    <property type="entry name" value="alaS"/>
    <property type="match status" value="1"/>
</dbReference>
<keyword evidence="9" id="KW-0862">Zinc</keyword>
<evidence type="ECO:0000256" key="3">
    <source>
        <dbReference type="ARBA" id="ARBA00013168"/>
    </source>
</evidence>
<dbReference type="Gene3D" id="3.30.54.20">
    <property type="match status" value="1"/>
</dbReference>
<dbReference type="FunFam" id="3.30.930.10:FF:000004">
    <property type="entry name" value="Alanine--tRNA ligase"/>
    <property type="match status" value="1"/>
</dbReference>
<dbReference type="PANTHER" id="PTHR11777">
    <property type="entry name" value="ALANYL-TRNA SYNTHETASE"/>
    <property type="match status" value="1"/>
</dbReference>
<keyword evidence="10" id="KW-0067">ATP-binding</keyword>
<evidence type="ECO:0000313" key="17">
    <source>
        <dbReference type="EMBL" id="HDI82546.1"/>
    </source>
</evidence>
<keyword evidence="13" id="KW-0030">Aminoacyl-tRNA synthetase</keyword>
<keyword evidence="6 17" id="KW-0436">Ligase</keyword>
<dbReference type="GO" id="GO:0002161">
    <property type="term" value="F:aminoacyl-tRNA deacylase activity"/>
    <property type="evidence" value="ECO:0007669"/>
    <property type="project" value="TreeGrafter"/>
</dbReference>
<dbReference type="HAMAP" id="MF_00036_B">
    <property type="entry name" value="Ala_tRNA_synth_B"/>
    <property type="match status" value="1"/>
</dbReference>
<dbReference type="FunFam" id="3.30.54.20:FF:000001">
    <property type="entry name" value="Alanine--tRNA ligase"/>
    <property type="match status" value="1"/>
</dbReference>
<evidence type="ECO:0000256" key="14">
    <source>
        <dbReference type="NCBIfam" id="TIGR00344"/>
    </source>
</evidence>
<accession>A0A7C0VBA2</accession>
<dbReference type="GO" id="GO:0006419">
    <property type="term" value="P:alanyl-tRNA aminoacylation"/>
    <property type="evidence" value="ECO:0007669"/>
    <property type="project" value="UniProtKB-UniRule"/>
</dbReference>
<dbReference type="SUPFAM" id="SSF101353">
    <property type="entry name" value="Putative anticodon-binding domain of alanyl-tRNA synthetase (AlaRS)"/>
    <property type="match status" value="1"/>
</dbReference>
<dbReference type="EMBL" id="DQWE01000089">
    <property type="protein sequence ID" value="HDI82546.1"/>
    <property type="molecule type" value="Genomic_DNA"/>
</dbReference>
<evidence type="ECO:0000256" key="11">
    <source>
        <dbReference type="ARBA" id="ARBA00022884"/>
    </source>
</evidence>
<dbReference type="InterPro" id="IPR018163">
    <property type="entry name" value="Thr/Ala-tRNA-synth_IIc_edit"/>
</dbReference>
<sequence length="747" mass="85325">MWDSQRLRDTFLSFFKEKGHTVVPSSSLIPEKDPTLLFTSAGMVQFKPLWKGEVKLPYKRATSCQKCLRLSDIDRVGETIRHDTFFEMLGNFSFGDYFKREAIEWAWEFLTDVLGIPGEKFMISVYPEDEETYSIWRDVIGIPPERIVKLEDNFWGPAGGSGPCGPDTEIHYDMGEEFGDCTPVDEECDRFIELWNLVFPQFNQVGDERLPLENRGVDTGMGLERLAMVMQGKKNIFETDLFLPIIQTASDIIGIKYQEHRRPLHIISDHIRALTFAISDGAYPSNEGRGYILRRILRRALLQAHKLGVDEPVLYRLVPSVVDIMKGQYPELKETINRVSLIIKAEEERFLKTIDRGLSILEGYLEEIKEEKVLDGTKVFTLYDTYGFPPDLVENIISERGFSIDWEGFEREMERQRERAREKSVFRAKNAGDWVVLKEGESRFTGYDLMEQETEILAFRETDDGIEVILEETPFYAESGGQVGDTGVIEGDGFRIEVKDTQKGETGNVHIGRLEGEIRQGTVFASVDKKRRMNIMRNHTATHLLHRALRMALGEHVKQEGSLVAPERLRFDFSHPSSLNDEEIARINEIVNQVILEERNVFAKVMPYEEAISSGAIAFFGEKYGDTVRVIEVEGFSKELCGGTHVNNTASILGFRIVSEKGIAAGIRRIEAITGEAFIKDAIHLNDTLSTISEILKTKEPIKRVQELQNTVKELQKNVKSLEQQIVKEMIVKLQNSFEEMKGIKYM</sequence>
<keyword evidence="11" id="KW-0694">RNA-binding</keyword>
<dbReference type="Proteomes" id="UP000885847">
    <property type="component" value="Unassembled WGS sequence"/>
</dbReference>
<evidence type="ECO:0000256" key="9">
    <source>
        <dbReference type="ARBA" id="ARBA00022833"/>
    </source>
</evidence>
<keyword evidence="15" id="KW-0175">Coiled coil</keyword>
<dbReference type="InterPro" id="IPR023033">
    <property type="entry name" value="Ala_tRNA_ligase_euk/bac"/>
</dbReference>
<feature type="coiled-coil region" evidence="15">
    <location>
        <begin position="705"/>
        <end position="732"/>
    </location>
</feature>
<dbReference type="InterPro" id="IPR009000">
    <property type="entry name" value="Transl_B-barrel_sf"/>
</dbReference>
<feature type="non-terminal residue" evidence="17">
    <location>
        <position position="747"/>
    </location>
</feature>
<proteinExistence type="inferred from homology"/>
<comment type="similarity">
    <text evidence="2">Belongs to the class-II aminoacyl-tRNA synthetase family.</text>
</comment>
<feature type="domain" description="Alanyl-transfer RNA synthetases family profile" evidence="16">
    <location>
        <begin position="2"/>
        <end position="684"/>
    </location>
</feature>
<dbReference type="InterPro" id="IPR018162">
    <property type="entry name" value="Ala-tRNA-ligase_IIc_anticod-bd"/>
</dbReference>
<dbReference type="PROSITE" id="PS50860">
    <property type="entry name" value="AA_TRNA_LIGASE_II_ALA"/>
    <property type="match status" value="1"/>
</dbReference>
<dbReference type="SUPFAM" id="SSF55681">
    <property type="entry name" value="Class II aaRS and biotin synthetases"/>
    <property type="match status" value="1"/>
</dbReference>
<dbReference type="Pfam" id="PF07973">
    <property type="entry name" value="tRNA_SAD"/>
    <property type="match status" value="1"/>
</dbReference>
<evidence type="ECO:0000256" key="8">
    <source>
        <dbReference type="ARBA" id="ARBA00022741"/>
    </source>
</evidence>
<dbReference type="PRINTS" id="PR00980">
    <property type="entry name" value="TRNASYNTHALA"/>
</dbReference>
<name>A0A7C0VBA2_UNCW3</name>
<dbReference type="AlphaFoldDB" id="A0A7C0VBA2"/>
<dbReference type="SMART" id="SM00863">
    <property type="entry name" value="tRNA_SAD"/>
    <property type="match status" value="1"/>
</dbReference>
<dbReference type="EC" id="6.1.1.7" evidence="3 14"/>
<evidence type="ECO:0000256" key="4">
    <source>
        <dbReference type="ARBA" id="ARBA00017959"/>
    </source>
</evidence>
<dbReference type="CDD" id="cd00673">
    <property type="entry name" value="AlaRS_core"/>
    <property type="match status" value="1"/>
</dbReference>
<dbReference type="SUPFAM" id="SSF55186">
    <property type="entry name" value="ThrRS/AlaRS common domain"/>
    <property type="match status" value="1"/>
</dbReference>
<dbReference type="InterPro" id="IPR050058">
    <property type="entry name" value="Ala-tRNA_ligase"/>
</dbReference>
<dbReference type="Gene3D" id="2.40.30.130">
    <property type="match status" value="1"/>
</dbReference>
<dbReference type="InterPro" id="IPR018165">
    <property type="entry name" value="Ala-tRNA-synth_IIc_core"/>
</dbReference>
<evidence type="ECO:0000256" key="12">
    <source>
        <dbReference type="ARBA" id="ARBA00022917"/>
    </source>
</evidence>
<dbReference type="InterPro" id="IPR012947">
    <property type="entry name" value="tRNA_SAD"/>
</dbReference>
<keyword evidence="5" id="KW-0820">tRNA-binding</keyword>
<keyword evidence="7" id="KW-0479">Metal-binding</keyword>
<keyword evidence="8" id="KW-0547">Nucleotide-binding</keyword>
<evidence type="ECO:0000256" key="1">
    <source>
        <dbReference type="ARBA" id="ARBA00001947"/>
    </source>
</evidence>
<comment type="caution">
    <text evidence="17">The sequence shown here is derived from an EMBL/GenBank/DDBJ whole genome shotgun (WGS) entry which is preliminary data.</text>
</comment>
<keyword evidence="12" id="KW-0648">Protein biosynthesis</keyword>
<evidence type="ECO:0000256" key="2">
    <source>
        <dbReference type="ARBA" id="ARBA00008226"/>
    </source>
</evidence>
<evidence type="ECO:0000256" key="6">
    <source>
        <dbReference type="ARBA" id="ARBA00022598"/>
    </source>
</evidence>
<dbReference type="Pfam" id="PF01411">
    <property type="entry name" value="tRNA-synt_2c"/>
    <property type="match status" value="1"/>
</dbReference>
<comment type="cofactor">
    <cofactor evidence="1">
        <name>Zn(2+)</name>
        <dbReference type="ChEBI" id="CHEBI:29105"/>
    </cofactor>
</comment>
<dbReference type="PANTHER" id="PTHR11777:SF9">
    <property type="entry name" value="ALANINE--TRNA LIGASE, CYTOPLASMIC"/>
    <property type="match status" value="1"/>
</dbReference>
<gene>
    <name evidence="17" type="primary">alaS</name>
    <name evidence="17" type="ORF">ENF18_01985</name>
</gene>